<dbReference type="GO" id="GO:0071897">
    <property type="term" value="P:DNA biosynthetic process"/>
    <property type="evidence" value="ECO:0007669"/>
    <property type="project" value="UniProtKB-ARBA"/>
</dbReference>
<feature type="domain" description="Reverse transcriptase" evidence="2">
    <location>
        <begin position="59"/>
        <end position="328"/>
    </location>
</feature>
<evidence type="ECO:0000259" key="2">
    <source>
        <dbReference type="PROSITE" id="PS50878"/>
    </source>
</evidence>
<dbReference type="SUPFAM" id="SSF56672">
    <property type="entry name" value="DNA/RNA polymerases"/>
    <property type="match status" value="1"/>
</dbReference>
<evidence type="ECO:0000313" key="3">
    <source>
        <dbReference type="EMBL" id="KAK2705607.1"/>
    </source>
</evidence>
<comment type="caution">
    <text evidence="3">The sequence shown here is derived from an EMBL/GenBank/DDBJ whole genome shotgun (WGS) entry which is preliminary data.</text>
</comment>
<name>A0AA88HIA8_ARTSF</name>
<dbReference type="PROSITE" id="PS50878">
    <property type="entry name" value="RT_POL"/>
    <property type="match status" value="1"/>
</dbReference>
<accession>A0AA88HIA8</accession>
<dbReference type="CDD" id="cd01650">
    <property type="entry name" value="RT_nLTR_like"/>
    <property type="match status" value="1"/>
</dbReference>
<sequence>MPEDNCKAVNFDILAVSSSSEAVRQLKVKKAPGLDGVSSNHLRNGSPLLIQHMQLLFQMCIDSATVPKSFCTGVVTNILKKGKNANECGGYRPITVSSSLSKVLEKLVLREVTSKCVIDYRQFGFRKHLSCAFAHRLLKRILAKADSLELSVHICSVDISTACDSVIQSAVFHTLLDAGVNAHIVAMLSFWYSNSYIRVKLRLEKLSEPVKLTRGLRQGSVSSPILFNTLTSKVTKQISDGLRFDTCDLSLISYADDLLMLSFSLSVMQDNLDELVSGYSAIGLQVNGQKTEFLVSSSAKQEAPAPTVSVDGAIIAPSSSLKYLGLRHGRDKKITRTLCLDTLVSNLREDNANENNVKLGLHPSKQTSNQKNLPALVDDVTKTGD</sequence>
<gene>
    <name evidence="3" type="ORF">QYM36_015860</name>
</gene>
<feature type="region of interest" description="Disordered" evidence="1">
    <location>
        <begin position="355"/>
        <end position="385"/>
    </location>
</feature>
<dbReference type="Pfam" id="PF00078">
    <property type="entry name" value="RVT_1"/>
    <property type="match status" value="1"/>
</dbReference>
<keyword evidence="4" id="KW-1185">Reference proteome</keyword>
<evidence type="ECO:0000256" key="1">
    <source>
        <dbReference type="SAM" id="MobiDB-lite"/>
    </source>
</evidence>
<dbReference type="Proteomes" id="UP001187531">
    <property type="component" value="Unassembled WGS sequence"/>
</dbReference>
<dbReference type="EMBL" id="JAVRJZ010000020">
    <property type="protein sequence ID" value="KAK2705607.1"/>
    <property type="molecule type" value="Genomic_DNA"/>
</dbReference>
<organism evidence="3 4">
    <name type="scientific">Artemia franciscana</name>
    <name type="common">Brine shrimp</name>
    <name type="synonym">Artemia sanfranciscana</name>
    <dbReference type="NCBI Taxonomy" id="6661"/>
    <lineage>
        <taxon>Eukaryota</taxon>
        <taxon>Metazoa</taxon>
        <taxon>Ecdysozoa</taxon>
        <taxon>Arthropoda</taxon>
        <taxon>Crustacea</taxon>
        <taxon>Branchiopoda</taxon>
        <taxon>Anostraca</taxon>
        <taxon>Artemiidae</taxon>
        <taxon>Artemia</taxon>
    </lineage>
</organism>
<reference evidence="3" key="1">
    <citation type="submission" date="2023-07" db="EMBL/GenBank/DDBJ databases">
        <title>Chromosome-level genome assembly of Artemia franciscana.</title>
        <authorList>
            <person name="Jo E."/>
        </authorList>
    </citation>
    <scope>NUCLEOTIDE SEQUENCE</scope>
    <source>
        <tissue evidence="3">Whole body</tissue>
    </source>
</reference>
<dbReference type="InterPro" id="IPR043128">
    <property type="entry name" value="Rev_trsase/Diguanyl_cyclase"/>
</dbReference>
<dbReference type="AlphaFoldDB" id="A0AA88HIA8"/>
<dbReference type="PANTHER" id="PTHR19446">
    <property type="entry name" value="REVERSE TRANSCRIPTASES"/>
    <property type="match status" value="1"/>
</dbReference>
<evidence type="ECO:0000313" key="4">
    <source>
        <dbReference type="Proteomes" id="UP001187531"/>
    </source>
</evidence>
<dbReference type="InterPro" id="IPR043502">
    <property type="entry name" value="DNA/RNA_pol_sf"/>
</dbReference>
<dbReference type="InterPro" id="IPR000477">
    <property type="entry name" value="RT_dom"/>
</dbReference>
<proteinExistence type="predicted"/>
<dbReference type="Gene3D" id="3.30.70.270">
    <property type="match status" value="1"/>
</dbReference>
<protein>
    <recommendedName>
        <fullName evidence="2">Reverse transcriptase domain-containing protein</fullName>
    </recommendedName>
</protein>